<feature type="region of interest" description="Disordered" evidence="1">
    <location>
        <begin position="264"/>
        <end position="284"/>
    </location>
</feature>
<feature type="transmembrane region" description="Helical" evidence="2">
    <location>
        <begin position="522"/>
        <end position="540"/>
    </location>
</feature>
<feature type="transmembrane region" description="Helical" evidence="2">
    <location>
        <begin position="402"/>
        <end position="423"/>
    </location>
</feature>
<dbReference type="KEGG" id="saqu:EJC51_30450"/>
<keyword evidence="2" id="KW-0812">Transmembrane</keyword>
<reference evidence="3 4" key="1">
    <citation type="submission" date="2018-12" db="EMBL/GenBank/DDBJ databases">
        <authorList>
            <person name="Li K."/>
        </authorList>
    </citation>
    <scope>NUCLEOTIDE SEQUENCE [LARGE SCALE GENOMIC DNA]</scope>
    <source>
        <strain evidence="4">CR22</strain>
    </source>
</reference>
<evidence type="ECO:0000313" key="4">
    <source>
        <dbReference type="Proteomes" id="UP000280197"/>
    </source>
</evidence>
<dbReference type="AlphaFoldDB" id="A0A3Q9C232"/>
<feature type="transmembrane region" description="Helical" evidence="2">
    <location>
        <begin position="110"/>
        <end position="127"/>
    </location>
</feature>
<dbReference type="Proteomes" id="UP000280197">
    <property type="component" value="Chromosome"/>
</dbReference>
<keyword evidence="2" id="KW-1133">Transmembrane helix</keyword>
<dbReference type="EMBL" id="CP034463">
    <property type="protein sequence ID" value="AZP20017.1"/>
    <property type="molecule type" value="Genomic_DNA"/>
</dbReference>
<name>A0A3Q9C232_9ACTN</name>
<keyword evidence="4" id="KW-1185">Reference proteome</keyword>
<proteinExistence type="predicted"/>
<sequence length="541" mass="59067">MSTNPARPLPLPASAIPDGCPSWGGEQARRWTDALPPRWVPVPRKTDTVMAVVVLGMGAALLPVAVMDDVPLVLAAFLGLQPVWLVTRPEVVRFTAPTAVVMVVGLEPSWPLLLACAVLAGLCARAAEIRLAARKRQREAALAAAGGVSAPVPYADRPVPRGKGLAWFGSVVTVAGAAASATSGLWDDVVDREGIGTCGLYLAGLGLTVLLSAALGRRRAVALRREPVPVLRVLVRENADVDTEVFAADDVGALRPLFTVSTLELDDENDENDEDEEDEEDEEVDEEELNAFLDRLDDDAPGPLREAVLYGAPYDGAEVVLLTADEEPDGPPVVECSTGPVRPVSEGAVRRALRKEKRAVVAPPVPKPGAVRRWRAGWPDWLSATAVVLWAGQWAWSETGVWRWVLGAALALCGAWLLTYCVGWRITADSAGLWFNGVRRTQHVAWDHIRIVRCKGNELKIDSRRATFAQWSAFTLRWRWLERRLGVVHPYERVAAEITAMWKDPEVRPTGGIDARERDRRLWPVTLALLLAWTAVLYLMP</sequence>
<feature type="transmembrane region" description="Helical" evidence="2">
    <location>
        <begin position="164"/>
        <end position="182"/>
    </location>
</feature>
<feature type="transmembrane region" description="Helical" evidence="2">
    <location>
        <begin position="378"/>
        <end position="396"/>
    </location>
</feature>
<organism evidence="3 4">
    <name type="scientific">Streptomyces aquilus</name>
    <dbReference type="NCBI Taxonomy" id="2548456"/>
    <lineage>
        <taxon>Bacteria</taxon>
        <taxon>Bacillati</taxon>
        <taxon>Actinomycetota</taxon>
        <taxon>Actinomycetes</taxon>
        <taxon>Kitasatosporales</taxon>
        <taxon>Streptomycetaceae</taxon>
        <taxon>Streptomyces</taxon>
    </lineage>
</organism>
<evidence type="ECO:0000256" key="2">
    <source>
        <dbReference type="SAM" id="Phobius"/>
    </source>
</evidence>
<gene>
    <name evidence="3" type="ORF">EJC51_30450</name>
</gene>
<keyword evidence="2" id="KW-0472">Membrane</keyword>
<dbReference type="RefSeq" id="WP_126273999.1">
    <property type="nucleotide sequence ID" value="NZ_CP034463.1"/>
</dbReference>
<feature type="transmembrane region" description="Helical" evidence="2">
    <location>
        <begin position="194"/>
        <end position="215"/>
    </location>
</feature>
<protein>
    <submittedName>
        <fullName evidence="3">Uncharacterized protein</fullName>
    </submittedName>
</protein>
<feature type="transmembrane region" description="Helical" evidence="2">
    <location>
        <begin position="48"/>
        <end position="67"/>
    </location>
</feature>
<accession>A0A3Q9C232</accession>
<evidence type="ECO:0000256" key="1">
    <source>
        <dbReference type="SAM" id="MobiDB-lite"/>
    </source>
</evidence>
<evidence type="ECO:0000313" key="3">
    <source>
        <dbReference type="EMBL" id="AZP20017.1"/>
    </source>
</evidence>